<dbReference type="InParanoid" id="E1Z6B5"/>
<dbReference type="KEGG" id="cvr:CHLNCDRAFT_140838"/>
<dbReference type="GeneID" id="17358188"/>
<dbReference type="AlphaFoldDB" id="E1Z6B5"/>
<evidence type="ECO:0000313" key="2">
    <source>
        <dbReference type="Proteomes" id="UP000008141"/>
    </source>
</evidence>
<name>E1Z6B5_CHLVA</name>
<reference evidence="1 2" key="1">
    <citation type="journal article" date="2010" name="Plant Cell">
        <title>The Chlorella variabilis NC64A genome reveals adaptation to photosymbiosis, coevolution with viruses, and cryptic sex.</title>
        <authorList>
            <person name="Blanc G."/>
            <person name="Duncan G."/>
            <person name="Agarkova I."/>
            <person name="Borodovsky M."/>
            <person name="Gurnon J."/>
            <person name="Kuo A."/>
            <person name="Lindquist E."/>
            <person name="Lucas S."/>
            <person name="Pangilinan J."/>
            <person name="Polle J."/>
            <person name="Salamov A."/>
            <person name="Terry A."/>
            <person name="Yamada T."/>
            <person name="Dunigan D.D."/>
            <person name="Grigoriev I.V."/>
            <person name="Claverie J.M."/>
            <person name="Van Etten J.L."/>
        </authorList>
    </citation>
    <scope>NUCLEOTIDE SEQUENCE [LARGE SCALE GENOMIC DNA]</scope>
    <source>
        <strain evidence="1 2">NC64A</strain>
    </source>
</reference>
<evidence type="ECO:0000313" key="1">
    <source>
        <dbReference type="EMBL" id="EFN58902.1"/>
    </source>
</evidence>
<dbReference type="Proteomes" id="UP000008141">
    <property type="component" value="Unassembled WGS sequence"/>
</dbReference>
<sequence>MAPPQRPKSSNRLVAAGLVLFGASMAAFPLIYTRNGPTLTYKEGPLAGQAAIRGAYINTASKDYKSDPIVGNAPIGRES</sequence>
<dbReference type="RefSeq" id="XP_005851004.1">
    <property type="nucleotide sequence ID" value="XM_005850942.1"/>
</dbReference>
<dbReference type="EMBL" id="GL433837">
    <property type="protein sequence ID" value="EFN58902.1"/>
    <property type="molecule type" value="Genomic_DNA"/>
</dbReference>
<gene>
    <name evidence="1" type="ORF">CHLNCDRAFT_140838</name>
</gene>
<organism evidence="2">
    <name type="scientific">Chlorella variabilis</name>
    <name type="common">Green alga</name>
    <dbReference type="NCBI Taxonomy" id="554065"/>
    <lineage>
        <taxon>Eukaryota</taxon>
        <taxon>Viridiplantae</taxon>
        <taxon>Chlorophyta</taxon>
        <taxon>core chlorophytes</taxon>
        <taxon>Trebouxiophyceae</taxon>
        <taxon>Chlorellales</taxon>
        <taxon>Chlorellaceae</taxon>
        <taxon>Chlorella clade</taxon>
        <taxon>Chlorella</taxon>
    </lineage>
</organism>
<proteinExistence type="predicted"/>
<keyword evidence="2" id="KW-1185">Reference proteome</keyword>
<protein>
    <submittedName>
        <fullName evidence="1">Uncharacterized protein</fullName>
    </submittedName>
</protein>
<dbReference type="FunCoup" id="E1Z6B5">
    <property type="interactions" value="64"/>
</dbReference>
<accession>E1Z6B5</accession>